<accession>A0A2H4Q1Y4</accession>
<dbReference type="KEGG" id="hae:halTADL_1628"/>
<evidence type="ECO:0000313" key="2">
    <source>
        <dbReference type="Proteomes" id="UP000198888"/>
    </source>
</evidence>
<sequence>MNLTGKQIQWTAIVAGATLYFFLGALTEIALPIQFGAFVGVAVIAPAIVTRSVSLQQPPVDDGADDEYRF</sequence>
<dbReference type="Proteomes" id="UP000198888">
    <property type="component" value="Unassembled WGS sequence"/>
</dbReference>
<dbReference type="RefSeq" id="WP_089672728.1">
    <property type="nucleotide sequence ID" value="NZ_CP024845.1"/>
</dbReference>
<name>A0A1H6UTA0_9EURY</name>
<keyword evidence="2" id="KW-1185">Reference proteome</keyword>
<dbReference type="AlphaFoldDB" id="A0A1H6UTA0"/>
<protein>
    <submittedName>
        <fullName evidence="1">Uncharacterized protein</fullName>
    </submittedName>
</protein>
<dbReference type="STRING" id="1073996.SAMN05444271_11363"/>
<organism evidence="1 2">
    <name type="scientific">Halohasta litchfieldiae</name>
    <dbReference type="NCBI Taxonomy" id="1073996"/>
    <lineage>
        <taxon>Archaea</taxon>
        <taxon>Methanobacteriati</taxon>
        <taxon>Methanobacteriota</taxon>
        <taxon>Stenosarchaea group</taxon>
        <taxon>Halobacteria</taxon>
        <taxon>Halobacteriales</taxon>
        <taxon>Haloferacaceae</taxon>
        <taxon>Halohasta</taxon>
    </lineage>
</organism>
<gene>
    <name evidence="1" type="ORF">SAMN05444271_11363</name>
</gene>
<dbReference type="GeneID" id="35002418"/>
<proteinExistence type="predicted"/>
<accession>A0A1H6UTA0</accession>
<evidence type="ECO:0000313" key="1">
    <source>
        <dbReference type="EMBL" id="SEI95579.1"/>
    </source>
</evidence>
<reference evidence="1 2" key="1">
    <citation type="submission" date="2016-10" db="EMBL/GenBank/DDBJ databases">
        <authorList>
            <person name="de Groot N.N."/>
        </authorList>
    </citation>
    <scope>NUCLEOTIDE SEQUENCE [LARGE SCALE GENOMIC DNA]</scope>
    <source>
        <strain evidence="1 2">DSM 22187</strain>
    </source>
</reference>
<dbReference type="EMBL" id="FNYR01000013">
    <property type="protein sequence ID" value="SEI95579.1"/>
    <property type="molecule type" value="Genomic_DNA"/>
</dbReference>